<dbReference type="GO" id="GO:0003735">
    <property type="term" value="F:structural constituent of ribosome"/>
    <property type="evidence" value="ECO:0007669"/>
    <property type="project" value="InterPro"/>
</dbReference>
<evidence type="ECO:0000256" key="1">
    <source>
        <dbReference type="SAM" id="MobiDB-lite"/>
    </source>
</evidence>
<dbReference type="AlphaFoldDB" id="A0AAP0Q9D0"/>
<dbReference type="GO" id="GO:0006412">
    <property type="term" value="P:translation"/>
    <property type="evidence" value="ECO:0007669"/>
    <property type="project" value="InterPro"/>
</dbReference>
<organism evidence="2 3">
    <name type="scientific">Citrus x changshan-huyou</name>
    <dbReference type="NCBI Taxonomy" id="2935761"/>
    <lineage>
        <taxon>Eukaryota</taxon>
        <taxon>Viridiplantae</taxon>
        <taxon>Streptophyta</taxon>
        <taxon>Embryophyta</taxon>
        <taxon>Tracheophyta</taxon>
        <taxon>Spermatophyta</taxon>
        <taxon>Magnoliopsida</taxon>
        <taxon>eudicotyledons</taxon>
        <taxon>Gunneridae</taxon>
        <taxon>Pentapetalae</taxon>
        <taxon>rosids</taxon>
        <taxon>malvids</taxon>
        <taxon>Sapindales</taxon>
        <taxon>Rutaceae</taxon>
        <taxon>Aurantioideae</taxon>
        <taxon>Citrus</taxon>
    </lineage>
</organism>
<dbReference type="Gene3D" id="3.90.930.12">
    <property type="entry name" value="Ribosomal protein L6, alpha-beta domain"/>
    <property type="match status" value="1"/>
</dbReference>
<keyword evidence="3" id="KW-1185">Reference proteome</keyword>
<accession>A0AAP0Q9D0</accession>
<dbReference type="GO" id="GO:0019843">
    <property type="term" value="F:rRNA binding"/>
    <property type="evidence" value="ECO:0007669"/>
    <property type="project" value="InterPro"/>
</dbReference>
<protein>
    <submittedName>
        <fullName evidence="2">Uncharacterized protein</fullName>
    </submittedName>
</protein>
<dbReference type="InterPro" id="IPR036789">
    <property type="entry name" value="Ribosomal_uL6-like_a/b-dom_sf"/>
</dbReference>
<name>A0AAP0Q9D0_9ROSI</name>
<feature type="region of interest" description="Disordered" evidence="1">
    <location>
        <begin position="87"/>
        <end position="110"/>
    </location>
</feature>
<dbReference type="Proteomes" id="UP001428341">
    <property type="component" value="Unassembled WGS sequence"/>
</dbReference>
<comment type="caution">
    <text evidence="2">The sequence shown here is derived from an EMBL/GenBank/DDBJ whole genome shotgun (WGS) entry which is preliminary data.</text>
</comment>
<reference evidence="2 3" key="1">
    <citation type="submission" date="2024-05" db="EMBL/GenBank/DDBJ databases">
        <title>Haplotype-resolved chromosome-level genome assembly of Huyou (Citrus changshanensis).</title>
        <authorList>
            <person name="Miao C."/>
            <person name="Chen W."/>
            <person name="Wu Y."/>
            <person name="Wang L."/>
            <person name="Zhao S."/>
            <person name="Grierson D."/>
            <person name="Xu C."/>
            <person name="Chen K."/>
        </authorList>
    </citation>
    <scope>NUCLEOTIDE SEQUENCE [LARGE SCALE GENOMIC DNA]</scope>
    <source>
        <strain evidence="2">01-14</strain>
        <tissue evidence="2">Leaf</tissue>
    </source>
</reference>
<evidence type="ECO:0000313" key="3">
    <source>
        <dbReference type="Proteomes" id="UP001428341"/>
    </source>
</evidence>
<feature type="compositionally biased region" description="Basic and acidic residues" evidence="1">
    <location>
        <begin position="87"/>
        <end position="98"/>
    </location>
</feature>
<sequence length="153" mass="17798">MEAHFFWLLKIERVGYKARAETEGILYLKLGDVHHAVLTVPLRVFCLKNSVVCTQFAASVHSRKPTEPFKRKRIMYADEVIKRKVGRKEQIDGGDQEKNRRKKKSKIKKKDRLAWNVRRKQGENNLASFFNTLHFGSINPASLLKFQLDDGDQ</sequence>
<feature type="compositionally biased region" description="Basic residues" evidence="1">
    <location>
        <begin position="99"/>
        <end position="110"/>
    </location>
</feature>
<dbReference type="SUPFAM" id="SSF56053">
    <property type="entry name" value="Ribosomal protein L6"/>
    <property type="match status" value="1"/>
</dbReference>
<dbReference type="EMBL" id="JBCGBO010000025">
    <property type="protein sequence ID" value="KAK9176777.1"/>
    <property type="molecule type" value="Genomic_DNA"/>
</dbReference>
<evidence type="ECO:0000313" key="2">
    <source>
        <dbReference type="EMBL" id="KAK9176777.1"/>
    </source>
</evidence>
<dbReference type="GO" id="GO:0005840">
    <property type="term" value="C:ribosome"/>
    <property type="evidence" value="ECO:0007669"/>
    <property type="project" value="InterPro"/>
</dbReference>
<gene>
    <name evidence="2" type="ORF">WN944_028796</name>
</gene>
<proteinExistence type="predicted"/>